<dbReference type="Proteomes" id="UP000006732">
    <property type="component" value="Chromosome"/>
</dbReference>
<dbReference type="AlphaFoldDB" id="A1AK18"/>
<dbReference type="Pfam" id="PF05402">
    <property type="entry name" value="PqqD"/>
    <property type="match status" value="1"/>
</dbReference>
<proteinExistence type="predicted"/>
<protein>
    <recommendedName>
        <fullName evidence="3">Coenzyme PQQ synthesis D</fullName>
    </recommendedName>
</protein>
<dbReference type="HOGENOM" id="CLU_159325_2_4_7"/>
<dbReference type="KEGG" id="ppd:Ppro_0048"/>
<evidence type="ECO:0000313" key="2">
    <source>
        <dbReference type="Proteomes" id="UP000006732"/>
    </source>
</evidence>
<accession>A1AK18</accession>
<sequence length="96" mass="10714">MGTNGISQESLVSQVKDIVASDIDDEKVMMSIEKGNYYGLDPVGSRVWELMEKPIKVSELIGALLGRYEVDRQTCEEDVLAFLRELHEAGIVRIEG</sequence>
<dbReference type="InterPro" id="IPR041881">
    <property type="entry name" value="PqqD_sf"/>
</dbReference>
<dbReference type="NCBIfam" id="NF033536">
    <property type="entry name" value="lasso_PqqD_Bac"/>
    <property type="match status" value="1"/>
</dbReference>
<dbReference type="eggNOG" id="ENOG5033BC0">
    <property type="taxonomic scope" value="Bacteria"/>
</dbReference>
<dbReference type="STRING" id="338966.Ppro_0048"/>
<name>A1AK18_PELPD</name>
<evidence type="ECO:0000313" key="1">
    <source>
        <dbReference type="EMBL" id="ABK97688.1"/>
    </source>
</evidence>
<dbReference type="OrthoDB" id="9800554at2"/>
<dbReference type="Gene3D" id="1.10.10.1150">
    <property type="entry name" value="Coenzyme PQQ synthesis protein D (PqqD)"/>
    <property type="match status" value="1"/>
</dbReference>
<dbReference type="InterPro" id="IPR008792">
    <property type="entry name" value="PQQD"/>
</dbReference>
<gene>
    <name evidence="1" type="ordered locus">Ppro_0048</name>
</gene>
<organism evidence="1 2">
    <name type="scientific">Pelobacter propionicus (strain DSM 2379 / NBRC 103807 / OttBd1)</name>
    <dbReference type="NCBI Taxonomy" id="338966"/>
    <lineage>
        <taxon>Bacteria</taxon>
        <taxon>Pseudomonadati</taxon>
        <taxon>Thermodesulfobacteriota</taxon>
        <taxon>Desulfuromonadia</taxon>
        <taxon>Desulfuromonadales</taxon>
        <taxon>Desulfuromonadaceae</taxon>
        <taxon>Pelobacter</taxon>
    </lineage>
</organism>
<keyword evidence="2" id="KW-1185">Reference proteome</keyword>
<evidence type="ECO:0008006" key="3">
    <source>
        <dbReference type="Google" id="ProtNLM"/>
    </source>
</evidence>
<reference evidence="1 2" key="1">
    <citation type="submission" date="2006-10" db="EMBL/GenBank/DDBJ databases">
        <title>Complete sequence of chromosome of Pelobacter propionicus DSM 2379.</title>
        <authorList>
            <consortium name="US DOE Joint Genome Institute"/>
            <person name="Copeland A."/>
            <person name="Lucas S."/>
            <person name="Lapidus A."/>
            <person name="Barry K."/>
            <person name="Detter J.C."/>
            <person name="Glavina del Rio T."/>
            <person name="Hammon N."/>
            <person name="Israni S."/>
            <person name="Dalin E."/>
            <person name="Tice H."/>
            <person name="Pitluck S."/>
            <person name="Saunders E."/>
            <person name="Brettin T."/>
            <person name="Bruce D."/>
            <person name="Han C."/>
            <person name="Tapia R."/>
            <person name="Schmutz J."/>
            <person name="Larimer F."/>
            <person name="Land M."/>
            <person name="Hauser L."/>
            <person name="Kyrpides N."/>
            <person name="Kim E."/>
            <person name="Lovley D."/>
            <person name="Richardson P."/>
        </authorList>
    </citation>
    <scope>NUCLEOTIDE SEQUENCE [LARGE SCALE GENOMIC DNA]</scope>
    <source>
        <strain evidence="2">DSM 2379 / NBRC 103807 / OttBd1</strain>
    </source>
</reference>
<dbReference type="RefSeq" id="WP_011734003.1">
    <property type="nucleotide sequence ID" value="NC_008609.1"/>
</dbReference>
<dbReference type="EMBL" id="CP000482">
    <property type="protein sequence ID" value="ABK97688.1"/>
    <property type="molecule type" value="Genomic_DNA"/>
</dbReference>